<evidence type="ECO:0000313" key="1">
    <source>
        <dbReference type="EMBL" id="RNB51602.1"/>
    </source>
</evidence>
<evidence type="ECO:0008006" key="3">
    <source>
        <dbReference type="Google" id="ProtNLM"/>
    </source>
</evidence>
<sequence>MINSTFTGNYAVRGVAGTSGFTEETPAANGADAGGALFAVGGTLTVTNSTVAGNESTGDGAGIVVYRPLSGEATSFVLRNTIVAGNSGRDECFVLGGVATSGTNNLVTPHDTDVRDGCPTITQTADPQLGALALNAPGRTPTMAIGSTSSAYNTGNLAFAPTDDQRGVSRPRYGSADIGAYEYVSGTDFSAPTSSPTIASGSSLDGWNTTAVTIDWGWADGAGSAGIDPDNCTLQSTSTGEGSAIVLTATCADLAGNVATATRTVKVDTTDPTVTCATPPTYVLGSTPTSGLSATVTDELSGPVASPVTATVSAGDVTQAGAFTKPLTGEDVAGNDTTVDCGYLVAYDFRGFQQPIPQSSYKRGSTIPVRFQLADAGGVLSDAAAAALLSPTCRVSVTLDGQVKGCAKYNATSDTFQFDVKTTKGMTVGTHTIGILVTSAAGDVVNSNSTQVVLR</sequence>
<reference evidence="1 2" key="1">
    <citation type="submission" date="2018-10" db="EMBL/GenBank/DDBJ databases">
        <title>Isolation, diversity and antibacterial activity of antinobacteria from the wheat rhizosphere soil.</title>
        <authorList>
            <person name="Sun T."/>
        </authorList>
    </citation>
    <scope>NUCLEOTIDE SEQUENCE [LARGE SCALE GENOMIC DNA]</scope>
    <source>
        <strain evidence="1 2">SJ-23</strain>
    </source>
</reference>
<proteinExistence type="predicted"/>
<dbReference type="InterPro" id="IPR011050">
    <property type="entry name" value="Pectin_lyase_fold/virulence"/>
</dbReference>
<protein>
    <recommendedName>
        <fullName evidence="3">HYR domain-containing protein</fullName>
    </recommendedName>
</protein>
<dbReference type="OrthoDB" id="6828855at2"/>
<keyword evidence="2" id="KW-1185">Reference proteome</keyword>
<evidence type="ECO:0000313" key="2">
    <source>
        <dbReference type="Proteomes" id="UP000275048"/>
    </source>
</evidence>
<gene>
    <name evidence="1" type="ORF">EDM22_04015</name>
</gene>
<dbReference type="InterPro" id="IPR059226">
    <property type="entry name" value="Choice_anch_Q_dom"/>
</dbReference>
<accession>A0A3M8AK79</accession>
<organism evidence="1 2">
    <name type="scientific">Agromyces tardus</name>
    <dbReference type="NCBI Taxonomy" id="2583849"/>
    <lineage>
        <taxon>Bacteria</taxon>
        <taxon>Bacillati</taxon>
        <taxon>Actinomycetota</taxon>
        <taxon>Actinomycetes</taxon>
        <taxon>Micrococcales</taxon>
        <taxon>Microbacteriaceae</taxon>
        <taxon>Agromyces</taxon>
    </lineage>
</organism>
<dbReference type="Proteomes" id="UP000275048">
    <property type="component" value="Unassembled WGS sequence"/>
</dbReference>
<dbReference type="NCBIfam" id="NF041518">
    <property type="entry name" value="choice_anch_Q"/>
    <property type="match status" value="1"/>
</dbReference>
<dbReference type="EMBL" id="RHHB01000003">
    <property type="protein sequence ID" value="RNB51602.1"/>
    <property type="molecule type" value="Genomic_DNA"/>
</dbReference>
<dbReference type="AlphaFoldDB" id="A0A3M8AK79"/>
<name>A0A3M8AK79_9MICO</name>
<dbReference type="SUPFAM" id="SSF51126">
    <property type="entry name" value="Pectin lyase-like"/>
    <property type="match status" value="1"/>
</dbReference>
<comment type="caution">
    <text evidence="1">The sequence shown here is derived from an EMBL/GenBank/DDBJ whole genome shotgun (WGS) entry which is preliminary data.</text>
</comment>